<dbReference type="PANTHER" id="PTHR43798">
    <property type="entry name" value="MONOACYLGLYCEROL LIPASE"/>
    <property type="match status" value="1"/>
</dbReference>
<reference evidence="3" key="1">
    <citation type="submission" date="2018-12" db="EMBL/GenBank/DDBJ databases">
        <title>Novel natural products biosynthetic potential of the class Ktedonobacteria.</title>
        <authorList>
            <person name="Zheng Y."/>
            <person name="Saitou A."/>
            <person name="Wang C.M."/>
            <person name="Toyoda A."/>
            <person name="Minakuchi Y."/>
            <person name="Sekiguchi Y."/>
            <person name="Ueda K."/>
            <person name="Takano H."/>
            <person name="Sakai Y."/>
            <person name="Yokota A."/>
            <person name="Yabe S."/>
        </authorList>
    </citation>
    <scope>NUCLEOTIDE SEQUENCE</scope>
    <source>
        <strain evidence="3">COM3</strain>
    </source>
</reference>
<dbReference type="Pfam" id="PF00561">
    <property type="entry name" value="Abhydrolase_1"/>
    <property type="match status" value="1"/>
</dbReference>
<evidence type="ECO:0000256" key="1">
    <source>
        <dbReference type="ARBA" id="ARBA00022801"/>
    </source>
</evidence>
<gene>
    <name evidence="3" type="ORF">KTC_44220</name>
</gene>
<evidence type="ECO:0000259" key="2">
    <source>
        <dbReference type="Pfam" id="PF00561"/>
    </source>
</evidence>
<dbReference type="InterPro" id="IPR029058">
    <property type="entry name" value="AB_hydrolase_fold"/>
</dbReference>
<dbReference type="Gene3D" id="3.40.50.1820">
    <property type="entry name" value="alpha/beta hydrolase"/>
    <property type="match status" value="1"/>
</dbReference>
<dbReference type="EMBL" id="AP019376">
    <property type="protein sequence ID" value="BBH89671.1"/>
    <property type="molecule type" value="Genomic_DNA"/>
</dbReference>
<dbReference type="AlphaFoldDB" id="A0A455SRC3"/>
<feature type="domain" description="AB hydrolase-1" evidence="2">
    <location>
        <begin position="43"/>
        <end position="149"/>
    </location>
</feature>
<evidence type="ECO:0000313" key="3">
    <source>
        <dbReference type="EMBL" id="BBH89671.1"/>
    </source>
</evidence>
<accession>A0A455SRC3</accession>
<dbReference type="GO" id="GO:0016787">
    <property type="term" value="F:hydrolase activity"/>
    <property type="evidence" value="ECO:0007669"/>
    <property type="project" value="UniProtKB-KW"/>
</dbReference>
<proteinExistence type="predicted"/>
<dbReference type="InterPro" id="IPR050266">
    <property type="entry name" value="AB_hydrolase_sf"/>
</dbReference>
<organism evidence="3">
    <name type="scientific">Thermosporothrix sp. COM3</name>
    <dbReference type="NCBI Taxonomy" id="2490863"/>
    <lineage>
        <taxon>Bacteria</taxon>
        <taxon>Bacillati</taxon>
        <taxon>Chloroflexota</taxon>
        <taxon>Ktedonobacteria</taxon>
        <taxon>Ktedonobacterales</taxon>
        <taxon>Thermosporotrichaceae</taxon>
        <taxon>Thermosporothrix</taxon>
    </lineage>
</organism>
<keyword evidence="1" id="KW-0378">Hydrolase</keyword>
<name>A0A455SRC3_9CHLR</name>
<dbReference type="GO" id="GO:0016020">
    <property type="term" value="C:membrane"/>
    <property type="evidence" value="ECO:0007669"/>
    <property type="project" value="TreeGrafter"/>
</dbReference>
<sequence>MTKPRSAFVNTEIIRLHYLEWDSSLTAQTAPGEIGDSAEDNIPLVLLHGLSATANTWQLVAQHLYHKHLVIAFDLRGHGLSEQPEAGYDLVTVAEDVVHGMAALGLGQVALVGHGWGARVALVLAARHPALVSHLVLVDCPHVEPRHWPGMTHDRFIRASEKGPDRHYASLNHFLEAMKAEMEVFWSPEIENIILSYVQQLPDGSVEERLQREHGRQIRESLWEDRALLYYSKLSCPVLLVPAAPEPKPDGDPPERLETAAEFAAAKGYMAAQVARAIRRCSVLWMPGANHDIQLQHPQTLAQAVASFVAEL</sequence>
<dbReference type="PANTHER" id="PTHR43798:SF31">
    <property type="entry name" value="AB HYDROLASE SUPERFAMILY PROTEIN YCLE"/>
    <property type="match status" value="1"/>
</dbReference>
<dbReference type="InterPro" id="IPR000073">
    <property type="entry name" value="AB_hydrolase_1"/>
</dbReference>
<protein>
    <recommendedName>
        <fullName evidence="2">AB hydrolase-1 domain-containing protein</fullName>
    </recommendedName>
</protein>
<dbReference type="SUPFAM" id="SSF53474">
    <property type="entry name" value="alpha/beta-Hydrolases"/>
    <property type="match status" value="1"/>
</dbReference>
<dbReference type="PRINTS" id="PR00111">
    <property type="entry name" value="ABHYDROLASE"/>
</dbReference>